<comment type="caution">
    <text evidence="27">The sequence shown here is derived from an EMBL/GenBank/DDBJ whole genome shotgun (WGS) entry which is preliminary data.</text>
</comment>
<keyword evidence="17" id="KW-0902">Two-component regulatory system</keyword>
<sequence>MRPLDFLGRIKVKLGMVILLAVVTAFVVNEVGINIGYSRNVRVAVAVVFALIMVQLLARGMTKPLREMAAAAQTIAKGRYGLRVTASSRDEVGELARAFNAMAADLGEVDRQRRELVANVSHELRTPITALRAVLENVVDGVSDPDPVTLGTALAQTERLGRLVAQLLDLSRLESGARLIEREDVELRQLCEQALREAVLAREGVVARCEVPEGLSLRADPDLLAQVLANLLDNAVRHSPIGGVVVLAATARGEGVRLRVSDQGPGIAAEDRARAFERFSRLDAGRAADDGGAGLGLAITKEIVELHGGSIHVDDGVGCHVVADLPERIEMSPPSLPAKGSLPSEADAVAPGKILPGEVPVASTVSASSVPLTAGTPSGGREAAGAVGGPGSDEPDEPVESGRVSGTGQESGAVESVERGEPAETGRAAEVREMVGAGQVSGSREVAATASVTGSVNSSVTGAVAGPVSEPAVGSVGGSAVGPVIGSAVGSAVGPVIGSVGGPVIGSGAVPGEPVGAVQDAGPVQVSGPRETGEAPGTSDPATDPVTDPGGPGRDVMSGPMPASPEPGAAAPDAPVPAVPDVAVTPSPPVRPSSQPSPPRPVLVRDGSARQRPVVMRNWSGAFIGVLLGGIAGLVCAVIVGIVLANVDPLLAVFTGAVIVAIGAFVGTVIGATTPAEDFLAPVEPLPHRPPARGPAAQRVTVPGPEAPQREGEARQAVVREEATGSLASPSAVSRPGGGRGPGAPGGYEAPPIFPRPELPDTPRWVLPVSAAVGLLAAVAVPYSRAGLGLVLVSAAMGIAAIPAARRRINPWSAGMGAIAYGLVAMVMFRDADWLVAILLLAGFLTAALALSGAGRGWLGVLRGGASVILGLLPVPWFLGARLKGLVSRRRAMPLLLGGGLTVALLAVFGALFASADAVFAEAVERVFSAQEWAESLPLRILLFVVFAAVVASAVLVGLRPVAEPKAPDLKATVGRGLWVTPLTALNLLFATFVGMQLTVLFGGTRWVLSATGLTYAEYARSGFFQLVVVSVFVLAIVAVASGVVELKGGDRWLMAGLLGLLCVLTLVILFSALHWLDLYADAYGLSRLRASVSATVLWLGGVFALVLAAGAARLTGRGHARWLPRTLVLMTSASLLAFAVWNPDLRVAETQLAVRGVERVDLDYLGDLGAEAVPALDRLPEPARSCVLRDVVAANELAGPDPWNGWNLVRREARDLLRERPVLKDVSCPQTPSRLETPY</sequence>
<accession>A0ABP8AYH4</accession>
<evidence type="ECO:0000256" key="14">
    <source>
        <dbReference type="ARBA" id="ARBA00022842"/>
    </source>
</evidence>
<feature type="transmembrane region" description="Helical" evidence="24">
    <location>
        <begin position="41"/>
        <end position="58"/>
    </location>
</feature>
<feature type="transmembrane region" description="Helical" evidence="24">
    <location>
        <begin position="1053"/>
        <end position="1077"/>
    </location>
</feature>
<dbReference type="Pfam" id="PF02518">
    <property type="entry name" value="HATPase_c"/>
    <property type="match status" value="1"/>
</dbReference>
<dbReference type="InterPro" id="IPR050980">
    <property type="entry name" value="2C_sensor_his_kinase"/>
</dbReference>
<keyword evidence="28" id="KW-1185">Reference proteome</keyword>
<keyword evidence="13" id="KW-0067">ATP-binding</keyword>
<evidence type="ECO:0000256" key="9">
    <source>
        <dbReference type="ARBA" id="ARBA00022692"/>
    </source>
</evidence>
<evidence type="ECO:0000256" key="16">
    <source>
        <dbReference type="ARBA" id="ARBA00022989"/>
    </source>
</evidence>
<organism evidence="27 28">
    <name type="scientific">Streptosporangium oxazolinicum</name>
    <dbReference type="NCBI Taxonomy" id="909287"/>
    <lineage>
        <taxon>Bacteria</taxon>
        <taxon>Bacillati</taxon>
        <taxon>Actinomycetota</taxon>
        <taxon>Actinomycetes</taxon>
        <taxon>Streptosporangiales</taxon>
        <taxon>Streptosporangiaceae</taxon>
        <taxon>Streptosporangium</taxon>
    </lineage>
</organism>
<feature type="region of interest" description="Disordered" evidence="23">
    <location>
        <begin position="511"/>
        <end position="605"/>
    </location>
</feature>
<feature type="domain" description="Histidine kinase" evidence="25">
    <location>
        <begin position="119"/>
        <end position="329"/>
    </location>
</feature>
<dbReference type="SMART" id="SM00388">
    <property type="entry name" value="HisKA"/>
    <property type="match status" value="1"/>
</dbReference>
<feature type="compositionally biased region" description="Basic and acidic residues" evidence="23">
    <location>
        <begin position="416"/>
        <end position="428"/>
    </location>
</feature>
<dbReference type="InterPro" id="IPR003660">
    <property type="entry name" value="HAMP_dom"/>
</dbReference>
<dbReference type="InterPro" id="IPR003661">
    <property type="entry name" value="HisK_dim/P_dom"/>
</dbReference>
<feature type="transmembrane region" description="Helical" evidence="24">
    <location>
        <begin position="765"/>
        <end position="781"/>
    </location>
</feature>
<keyword evidence="24" id="KW-0472">Membrane</keyword>
<keyword evidence="11" id="KW-0418">Kinase</keyword>
<dbReference type="Gene3D" id="3.30.565.10">
    <property type="entry name" value="Histidine kinase-like ATPase, C-terminal domain"/>
    <property type="match status" value="1"/>
</dbReference>
<feature type="domain" description="HAMP" evidence="26">
    <location>
        <begin position="59"/>
        <end position="111"/>
    </location>
</feature>
<dbReference type="RefSeq" id="WP_344919075.1">
    <property type="nucleotide sequence ID" value="NZ_BAABAQ010000006.1"/>
</dbReference>
<feature type="region of interest" description="Disordered" evidence="23">
    <location>
        <begin position="685"/>
        <end position="754"/>
    </location>
</feature>
<feature type="transmembrane region" description="Helical" evidence="24">
    <location>
        <begin position="787"/>
        <end position="805"/>
    </location>
</feature>
<evidence type="ECO:0000259" key="26">
    <source>
        <dbReference type="PROSITE" id="PS50885"/>
    </source>
</evidence>
<dbReference type="SUPFAM" id="SSF55874">
    <property type="entry name" value="ATPase domain of HSP90 chaperone/DNA topoisomerase II/histidine kinase"/>
    <property type="match status" value="1"/>
</dbReference>
<name>A0ABP8AYH4_9ACTN</name>
<dbReference type="Pfam" id="PF00512">
    <property type="entry name" value="HisKA"/>
    <property type="match status" value="1"/>
</dbReference>
<comment type="cofactor">
    <cofactor evidence="3">
        <name>Mg(2+)</name>
        <dbReference type="ChEBI" id="CHEBI:18420"/>
    </cofactor>
</comment>
<keyword evidence="10" id="KW-0547">Nucleotide-binding</keyword>
<dbReference type="EC" id="2.7.13.3" evidence="5"/>
<evidence type="ECO:0000256" key="19">
    <source>
        <dbReference type="ARBA" id="ARBA00023026"/>
    </source>
</evidence>
<protein>
    <recommendedName>
        <fullName evidence="21">Signal transduction histidine-protein kinase/phosphatase MprB</fullName>
        <ecNumber evidence="5">2.7.13.3</ecNumber>
    </recommendedName>
    <alternativeName>
        <fullName evidence="22">Mycobacterial persistence regulator B</fullName>
    </alternativeName>
</protein>
<evidence type="ECO:0000256" key="20">
    <source>
        <dbReference type="ARBA" id="ARBA00023211"/>
    </source>
</evidence>
<feature type="transmembrane region" description="Helical" evidence="24">
    <location>
        <begin position="650"/>
        <end position="672"/>
    </location>
</feature>
<evidence type="ECO:0000256" key="22">
    <source>
        <dbReference type="ARBA" id="ARBA00041776"/>
    </source>
</evidence>
<keyword evidence="6" id="KW-1003">Cell membrane</keyword>
<feature type="transmembrane region" description="Helical" evidence="24">
    <location>
        <begin position="979"/>
        <end position="1003"/>
    </location>
</feature>
<dbReference type="Pfam" id="PF13687">
    <property type="entry name" value="DUF4153"/>
    <property type="match status" value="1"/>
</dbReference>
<dbReference type="PANTHER" id="PTHR44936">
    <property type="entry name" value="SENSOR PROTEIN CREC"/>
    <property type="match status" value="1"/>
</dbReference>
<keyword evidence="15" id="KW-0904">Protein phosphatase</keyword>
<dbReference type="InterPro" id="IPR025291">
    <property type="entry name" value="DUF4153"/>
</dbReference>
<dbReference type="SMART" id="SM00387">
    <property type="entry name" value="HATPase_c"/>
    <property type="match status" value="1"/>
</dbReference>
<keyword evidence="12" id="KW-0378">Hydrolase</keyword>
<proteinExistence type="predicted"/>
<feature type="transmembrane region" description="Helical" evidence="24">
    <location>
        <begin position="834"/>
        <end position="855"/>
    </location>
</feature>
<feature type="transmembrane region" description="Helical" evidence="24">
    <location>
        <begin position="619"/>
        <end position="644"/>
    </location>
</feature>
<dbReference type="Proteomes" id="UP001501251">
    <property type="component" value="Unassembled WGS sequence"/>
</dbReference>
<evidence type="ECO:0000256" key="17">
    <source>
        <dbReference type="ARBA" id="ARBA00023012"/>
    </source>
</evidence>
<evidence type="ECO:0000256" key="23">
    <source>
        <dbReference type="SAM" id="MobiDB-lite"/>
    </source>
</evidence>
<evidence type="ECO:0000256" key="15">
    <source>
        <dbReference type="ARBA" id="ARBA00022912"/>
    </source>
</evidence>
<evidence type="ECO:0000256" key="13">
    <source>
        <dbReference type="ARBA" id="ARBA00022840"/>
    </source>
</evidence>
<comment type="catalytic activity">
    <reaction evidence="1">
        <text>ATP + protein L-histidine = ADP + protein N-phospho-L-histidine.</text>
        <dbReference type="EC" id="2.7.13.3"/>
    </reaction>
</comment>
<evidence type="ECO:0000256" key="8">
    <source>
        <dbReference type="ARBA" id="ARBA00022679"/>
    </source>
</evidence>
<dbReference type="EMBL" id="BAABAQ010000006">
    <property type="protein sequence ID" value="GAA4193317.1"/>
    <property type="molecule type" value="Genomic_DNA"/>
</dbReference>
<dbReference type="InterPro" id="IPR005467">
    <property type="entry name" value="His_kinase_dom"/>
</dbReference>
<evidence type="ECO:0000313" key="28">
    <source>
        <dbReference type="Proteomes" id="UP001501251"/>
    </source>
</evidence>
<feature type="transmembrane region" description="Helical" evidence="24">
    <location>
        <begin position="895"/>
        <end position="921"/>
    </location>
</feature>
<evidence type="ECO:0000256" key="1">
    <source>
        <dbReference type="ARBA" id="ARBA00000085"/>
    </source>
</evidence>
<evidence type="ECO:0000256" key="6">
    <source>
        <dbReference type="ARBA" id="ARBA00022475"/>
    </source>
</evidence>
<dbReference type="PRINTS" id="PR00344">
    <property type="entry name" value="BCTRLSENSOR"/>
</dbReference>
<comment type="subcellular location">
    <subcellularLocation>
        <location evidence="4">Cell membrane</location>
        <topology evidence="4">Multi-pass membrane protein</topology>
    </subcellularLocation>
</comment>
<feature type="transmembrane region" description="Helical" evidence="24">
    <location>
        <begin position="12"/>
        <end position="29"/>
    </location>
</feature>
<dbReference type="SUPFAM" id="SSF158472">
    <property type="entry name" value="HAMP domain-like"/>
    <property type="match status" value="1"/>
</dbReference>
<evidence type="ECO:0000256" key="12">
    <source>
        <dbReference type="ARBA" id="ARBA00022801"/>
    </source>
</evidence>
<dbReference type="InterPro" id="IPR004358">
    <property type="entry name" value="Sig_transdc_His_kin-like_C"/>
</dbReference>
<keyword evidence="8" id="KW-0808">Transferase</keyword>
<evidence type="ECO:0000256" key="3">
    <source>
        <dbReference type="ARBA" id="ARBA00001946"/>
    </source>
</evidence>
<dbReference type="InterPro" id="IPR003594">
    <property type="entry name" value="HATPase_dom"/>
</dbReference>
<keyword evidence="20" id="KW-0464">Manganese</keyword>
<evidence type="ECO:0000256" key="18">
    <source>
        <dbReference type="ARBA" id="ARBA00023016"/>
    </source>
</evidence>
<evidence type="ECO:0000256" key="24">
    <source>
        <dbReference type="SAM" id="Phobius"/>
    </source>
</evidence>
<keyword evidence="19" id="KW-0843">Virulence</keyword>
<keyword evidence="16 24" id="KW-1133">Transmembrane helix</keyword>
<dbReference type="SUPFAM" id="SSF47384">
    <property type="entry name" value="Homodimeric domain of signal transducing histidine kinase"/>
    <property type="match status" value="1"/>
</dbReference>
<keyword evidence="9 24" id="KW-0812">Transmembrane</keyword>
<dbReference type="PANTHER" id="PTHR44936:SF9">
    <property type="entry name" value="SENSOR PROTEIN CREC"/>
    <property type="match status" value="1"/>
</dbReference>
<feature type="transmembrane region" description="Helical" evidence="24">
    <location>
        <begin position="941"/>
        <end position="959"/>
    </location>
</feature>
<dbReference type="Gene3D" id="6.10.340.10">
    <property type="match status" value="1"/>
</dbReference>
<dbReference type="InterPro" id="IPR036890">
    <property type="entry name" value="HATPase_C_sf"/>
</dbReference>
<dbReference type="CDD" id="cd06225">
    <property type="entry name" value="HAMP"/>
    <property type="match status" value="1"/>
</dbReference>
<feature type="transmembrane region" description="Helical" evidence="24">
    <location>
        <begin position="1097"/>
        <end position="1116"/>
    </location>
</feature>
<evidence type="ECO:0000256" key="10">
    <source>
        <dbReference type="ARBA" id="ARBA00022741"/>
    </source>
</evidence>
<evidence type="ECO:0000256" key="21">
    <source>
        <dbReference type="ARBA" id="ARBA00040454"/>
    </source>
</evidence>
<dbReference type="Gene3D" id="1.10.287.130">
    <property type="match status" value="1"/>
</dbReference>
<dbReference type="SMART" id="SM00304">
    <property type="entry name" value="HAMP"/>
    <property type="match status" value="1"/>
</dbReference>
<feature type="transmembrane region" description="Helical" evidence="24">
    <location>
        <begin position="861"/>
        <end position="883"/>
    </location>
</feature>
<evidence type="ECO:0000313" key="27">
    <source>
        <dbReference type="EMBL" id="GAA4193317.1"/>
    </source>
</evidence>
<evidence type="ECO:0000256" key="4">
    <source>
        <dbReference type="ARBA" id="ARBA00004651"/>
    </source>
</evidence>
<dbReference type="CDD" id="cd00082">
    <property type="entry name" value="HisKA"/>
    <property type="match status" value="1"/>
</dbReference>
<evidence type="ECO:0000259" key="25">
    <source>
        <dbReference type="PROSITE" id="PS50109"/>
    </source>
</evidence>
<evidence type="ECO:0000256" key="2">
    <source>
        <dbReference type="ARBA" id="ARBA00001936"/>
    </source>
</evidence>
<keyword evidence="18" id="KW-0346">Stress response</keyword>
<dbReference type="InterPro" id="IPR036097">
    <property type="entry name" value="HisK_dim/P_sf"/>
</dbReference>
<reference evidence="28" key="1">
    <citation type="journal article" date="2019" name="Int. J. Syst. Evol. Microbiol.">
        <title>The Global Catalogue of Microorganisms (GCM) 10K type strain sequencing project: providing services to taxonomists for standard genome sequencing and annotation.</title>
        <authorList>
            <consortium name="The Broad Institute Genomics Platform"/>
            <consortium name="The Broad Institute Genome Sequencing Center for Infectious Disease"/>
            <person name="Wu L."/>
            <person name="Ma J."/>
        </authorList>
    </citation>
    <scope>NUCLEOTIDE SEQUENCE [LARGE SCALE GENOMIC DNA]</scope>
    <source>
        <strain evidence="28">JCM 17388</strain>
    </source>
</reference>
<evidence type="ECO:0000256" key="7">
    <source>
        <dbReference type="ARBA" id="ARBA00022553"/>
    </source>
</evidence>
<dbReference type="Pfam" id="PF00672">
    <property type="entry name" value="HAMP"/>
    <property type="match status" value="1"/>
</dbReference>
<keyword evidence="7" id="KW-0597">Phosphoprotein</keyword>
<feature type="region of interest" description="Disordered" evidence="23">
    <location>
        <begin position="370"/>
        <end position="428"/>
    </location>
</feature>
<keyword evidence="14" id="KW-0460">Magnesium</keyword>
<feature type="compositionally biased region" description="Pro residues" evidence="23">
    <location>
        <begin position="586"/>
        <end position="601"/>
    </location>
</feature>
<feature type="compositionally biased region" description="Basic and acidic residues" evidence="23">
    <location>
        <begin position="708"/>
        <end position="723"/>
    </location>
</feature>
<evidence type="ECO:0000256" key="11">
    <source>
        <dbReference type="ARBA" id="ARBA00022777"/>
    </source>
</evidence>
<evidence type="ECO:0000256" key="5">
    <source>
        <dbReference type="ARBA" id="ARBA00012438"/>
    </source>
</evidence>
<dbReference type="PROSITE" id="PS50109">
    <property type="entry name" value="HIS_KIN"/>
    <property type="match status" value="1"/>
</dbReference>
<feature type="transmembrane region" description="Helical" evidence="24">
    <location>
        <begin position="1023"/>
        <end position="1041"/>
    </location>
</feature>
<dbReference type="CDD" id="cd00075">
    <property type="entry name" value="HATPase"/>
    <property type="match status" value="1"/>
</dbReference>
<dbReference type="PROSITE" id="PS50885">
    <property type="entry name" value="HAMP"/>
    <property type="match status" value="1"/>
</dbReference>
<comment type="cofactor">
    <cofactor evidence="2">
        <name>Mn(2+)</name>
        <dbReference type="ChEBI" id="CHEBI:29035"/>
    </cofactor>
</comment>
<gene>
    <name evidence="27" type="ORF">GCM10022252_36060</name>
</gene>
<feature type="compositionally biased region" description="Gly residues" evidence="23">
    <location>
        <begin position="736"/>
        <end position="746"/>
    </location>
</feature>